<dbReference type="Gene3D" id="2.40.10.10">
    <property type="entry name" value="Trypsin-like serine proteases"/>
    <property type="match status" value="1"/>
</dbReference>
<dbReference type="Pfam" id="PF13365">
    <property type="entry name" value="Trypsin_2"/>
    <property type="match status" value="1"/>
</dbReference>
<dbReference type="Proteomes" id="UP000472267">
    <property type="component" value="Chromosome 10"/>
</dbReference>
<dbReference type="SUPFAM" id="SSF50494">
    <property type="entry name" value="Trypsin-like serine proteases"/>
    <property type="match status" value="1"/>
</dbReference>
<sequence>NNVSILNDIINKRPNIITCKKAGTVEDLLKRSSQFRETAEKQKDKELVIVRDGKAISSHFPCSLIKDERLTLKYVKAKDKPKKTVKFSVPSGELVMFHVSVKGGKNVVRILRNPALKDKVREVTVYAYKGEKVKNALRRDGRFLNIIFKRTCALANISTEVNTEMSNLVDGLEGKTFQIIMLNKSNVPTEDPQTNRDTAAGSLFQEIPRSQIMQKNLSSQFRDLVKTIKTPASKLSRIQNLFRVEYGQNAQMCREVKTMKRLMDLSDSVCQVRVNGSARGSGFLLFGKFVLTNGHVVKDVYNENQRHLDEKVTVHFSFESLEEVEGGREEVEEIVGFEHQPDVLGGDWTLLRLRAQQALPDGLLAHSGFLPQSGGICIIGHPDGGVKKIDPCLIVKHENRNQVVEKHYNENQGQINLITSRFFEGVAQSVQQNQQVLTYESCFYFGSSGSPVFDQNCRVVAMHTGGFIYQTSLGENQSVIEFGHPLPVVIERIIVQAEEKERFDVFKEFIEHSGAQHVI</sequence>
<protein>
    <recommendedName>
        <fullName evidence="3">Serine protease</fullName>
    </recommendedName>
</protein>
<dbReference type="InterPro" id="IPR043504">
    <property type="entry name" value="Peptidase_S1_PA_chymotrypsin"/>
</dbReference>
<dbReference type="PANTHER" id="PTHR14389">
    <property type="entry name" value="SI:CH1073-475A24.1"/>
    <property type="match status" value="1"/>
</dbReference>
<evidence type="ECO:0008006" key="3">
    <source>
        <dbReference type="Google" id="ProtNLM"/>
    </source>
</evidence>
<dbReference type="GO" id="GO:0000785">
    <property type="term" value="C:chromatin"/>
    <property type="evidence" value="ECO:0007669"/>
    <property type="project" value="TreeGrafter"/>
</dbReference>
<reference evidence="1" key="2">
    <citation type="submission" date="2025-08" db="UniProtKB">
        <authorList>
            <consortium name="Ensembl"/>
        </authorList>
    </citation>
    <scope>IDENTIFICATION</scope>
</reference>
<reference evidence="1" key="1">
    <citation type="submission" date="2019-06" db="EMBL/GenBank/DDBJ databases">
        <authorList>
            <consortium name="Wellcome Sanger Institute Data Sharing"/>
        </authorList>
    </citation>
    <scope>NUCLEOTIDE SEQUENCE [LARGE SCALE GENOMIC DNA]</scope>
</reference>
<dbReference type="GO" id="GO:0006260">
    <property type="term" value="P:DNA replication"/>
    <property type="evidence" value="ECO:0007669"/>
    <property type="project" value="TreeGrafter"/>
</dbReference>
<dbReference type="InterPro" id="IPR009003">
    <property type="entry name" value="Peptidase_S1_PA"/>
</dbReference>
<proteinExistence type="predicted"/>
<keyword evidence="2" id="KW-1185">Reference proteome</keyword>
<organism evidence="1 2">
    <name type="scientific">Salarias fasciatus</name>
    <name type="common">Jewelled blenny</name>
    <name type="synonym">Blennius fasciatus</name>
    <dbReference type="NCBI Taxonomy" id="181472"/>
    <lineage>
        <taxon>Eukaryota</taxon>
        <taxon>Metazoa</taxon>
        <taxon>Chordata</taxon>
        <taxon>Craniata</taxon>
        <taxon>Vertebrata</taxon>
        <taxon>Euteleostomi</taxon>
        <taxon>Actinopterygii</taxon>
        <taxon>Neopterygii</taxon>
        <taxon>Teleostei</taxon>
        <taxon>Neoteleostei</taxon>
        <taxon>Acanthomorphata</taxon>
        <taxon>Ovalentaria</taxon>
        <taxon>Blenniimorphae</taxon>
        <taxon>Blenniiformes</taxon>
        <taxon>Blennioidei</taxon>
        <taxon>Blenniidae</taxon>
        <taxon>Salariinae</taxon>
        <taxon>Salarias</taxon>
    </lineage>
</organism>
<dbReference type="Ensembl" id="ENSSFAT00005028761.1">
    <property type="protein sequence ID" value="ENSSFAP00005027709.1"/>
    <property type="gene ID" value="ENSSFAG00005014135.1"/>
</dbReference>
<name>A0A672HFG7_SALFA</name>
<evidence type="ECO:0000313" key="2">
    <source>
        <dbReference type="Proteomes" id="UP000472267"/>
    </source>
</evidence>
<reference evidence="1" key="3">
    <citation type="submission" date="2025-09" db="UniProtKB">
        <authorList>
            <consortium name="Ensembl"/>
        </authorList>
    </citation>
    <scope>IDENTIFICATION</scope>
</reference>
<dbReference type="AlphaFoldDB" id="A0A672HFG7"/>
<evidence type="ECO:0000313" key="1">
    <source>
        <dbReference type="Ensembl" id="ENSSFAP00005027709.1"/>
    </source>
</evidence>
<accession>A0A672HFG7</accession>
<dbReference type="PANTHER" id="PTHR14389:SF3">
    <property type="entry name" value="PROTEIN FAM111A-LIKE"/>
    <property type="match status" value="1"/>
</dbReference>
<dbReference type="GO" id="GO:0005634">
    <property type="term" value="C:nucleus"/>
    <property type="evidence" value="ECO:0007669"/>
    <property type="project" value="TreeGrafter"/>
</dbReference>